<dbReference type="FunFam" id="2.60.120.590:FF:000004">
    <property type="entry name" value="DNA oxidative demethylase ALKBH2"/>
    <property type="match status" value="1"/>
</dbReference>
<evidence type="ECO:0000256" key="2">
    <source>
        <dbReference type="ARBA" id="ARBA00022723"/>
    </source>
</evidence>
<dbReference type="Pfam" id="PF13532">
    <property type="entry name" value="2OG-FeII_Oxy_2"/>
    <property type="match status" value="1"/>
</dbReference>
<keyword evidence="4" id="KW-0460">Magnesium</keyword>
<dbReference type="InterPro" id="IPR005123">
    <property type="entry name" value="Oxoglu/Fe-dep_dioxygenase_dom"/>
</dbReference>
<keyword evidence="6" id="KW-0560">Oxidoreductase</keyword>
<evidence type="ECO:0000256" key="8">
    <source>
        <dbReference type="ARBA" id="ARBA00023204"/>
    </source>
</evidence>
<keyword evidence="2" id="KW-0479">Metal-binding</keyword>
<evidence type="ECO:0000256" key="4">
    <source>
        <dbReference type="ARBA" id="ARBA00022842"/>
    </source>
</evidence>
<sequence>MNMENADVVFYPGLFSPPQSDNFLTQLSNHINWRHEPIKFWGKDVLQPRLTAYYGDKPYRYSGIAMQPASWTPTLLEIKSVIEPLAGVNFNAVLINLYRDGNDRIGWHSDDEKDLAHGCVIGSVSFGATRRFLFRRRDNHHRKIELLLHNGDFLMMAGTTQQFWQHQVPKTAKKIGPRINLTFRVIK</sequence>
<dbReference type="GO" id="GO:0006307">
    <property type="term" value="P:DNA alkylation repair"/>
    <property type="evidence" value="ECO:0007669"/>
    <property type="project" value="InterPro"/>
</dbReference>
<gene>
    <name evidence="10" type="ORF">DSM107014_08260</name>
</gene>
<evidence type="ECO:0000256" key="1">
    <source>
        <dbReference type="ARBA" id="ARBA00001954"/>
    </source>
</evidence>
<organism evidence="10 11">
    <name type="scientific">Gomphosphaeria aponina SAG 52.96 = DSM 107014</name>
    <dbReference type="NCBI Taxonomy" id="1521640"/>
    <lineage>
        <taxon>Bacteria</taxon>
        <taxon>Bacillati</taxon>
        <taxon>Cyanobacteriota</taxon>
        <taxon>Cyanophyceae</taxon>
        <taxon>Oscillatoriophycideae</taxon>
        <taxon>Chroococcales</taxon>
        <taxon>Gomphosphaeriaceae</taxon>
        <taxon>Gomphosphaeria</taxon>
    </lineage>
</organism>
<dbReference type="Proteomes" id="UP000767446">
    <property type="component" value="Unassembled WGS sequence"/>
</dbReference>
<reference evidence="10" key="1">
    <citation type="submission" date="2021-02" db="EMBL/GenBank/DDBJ databases">
        <title>Metagenome analyses of Stigonema ocellatum DSM 106950, Chlorogloea purpurea SAG 13.99 and Gomphosphaeria aponina DSM 107014.</title>
        <authorList>
            <person name="Marter P."/>
            <person name="Huang S."/>
        </authorList>
    </citation>
    <scope>NUCLEOTIDE SEQUENCE</scope>
    <source>
        <strain evidence="10">JP213</strain>
    </source>
</reference>
<evidence type="ECO:0000256" key="5">
    <source>
        <dbReference type="ARBA" id="ARBA00022964"/>
    </source>
</evidence>
<dbReference type="InterPro" id="IPR032854">
    <property type="entry name" value="ALKBH3"/>
</dbReference>
<evidence type="ECO:0000313" key="10">
    <source>
        <dbReference type="EMBL" id="MBR8827880.1"/>
    </source>
</evidence>
<evidence type="ECO:0000256" key="3">
    <source>
        <dbReference type="ARBA" id="ARBA00022763"/>
    </source>
</evidence>
<evidence type="ECO:0000313" key="11">
    <source>
        <dbReference type="Proteomes" id="UP000767446"/>
    </source>
</evidence>
<keyword evidence="7" id="KW-0408">Iron</keyword>
<name>A0A941GV18_9CHRO</name>
<evidence type="ECO:0000259" key="9">
    <source>
        <dbReference type="PROSITE" id="PS51471"/>
    </source>
</evidence>
<dbReference type="GO" id="GO:0046872">
    <property type="term" value="F:metal ion binding"/>
    <property type="evidence" value="ECO:0007669"/>
    <property type="project" value="UniProtKB-KW"/>
</dbReference>
<proteinExistence type="predicted"/>
<dbReference type="PANTHER" id="PTHR31212:SF4">
    <property type="entry name" value="ALPHA-KETOGLUTARATE-DEPENDENT DIOXYGENASE ALKB HOMOLOG 3"/>
    <property type="match status" value="1"/>
</dbReference>
<dbReference type="PANTHER" id="PTHR31212">
    <property type="entry name" value="ALPHA-KETOGLUTARATE-DEPENDENT DIOXYGENASE ALKB HOMOLOG 3"/>
    <property type="match status" value="1"/>
</dbReference>
<dbReference type="PROSITE" id="PS51471">
    <property type="entry name" value="FE2OG_OXY"/>
    <property type="match status" value="1"/>
</dbReference>
<dbReference type="GO" id="GO:0140097">
    <property type="term" value="F:catalytic activity, acting on DNA"/>
    <property type="evidence" value="ECO:0007669"/>
    <property type="project" value="UniProtKB-ARBA"/>
</dbReference>
<keyword evidence="5 10" id="KW-0223">Dioxygenase</keyword>
<evidence type="ECO:0000256" key="6">
    <source>
        <dbReference type="ARBA" id="ARBA00023002"/>
    </source>
</evidence>
<dbReference type="GO" id="GO:0016787">
    <property type="term" value="F:hydrolase activity"/>
    <property type="evidence" value="ECO:0007669"/>
    <property type="project" value="UniProtKB-ARBA"/>
</dbReference>
<dbReference type="InterPro" id="IPR027450">
    <property type="entry name" value="AlkB-like"/>
</dbReference>
<comment type="caution">
    <text evidence="10">The sequence shown here is derived from an EMBL/GenBank/DDBJ whole genome shotgun (WGS) entry which is preliminary data.</text>
</comment>
<dbReference type="InterPro" id="IPR037151">
    <property type="entry name" value="AlkB-like_sf"/>
</dbReference>
<keyword evidence="8" id="KW-0234">DNA repair</keyword>
<comment type="cofactor">
    <cofactor evidence="1">
        <name>Fe(2+)</name>
        <dbReference type="ChEBI" id="CHEBI:29033"/>
    </cofactor>
</comment>
<dbReference type="GO" id="GO:0032451">
    <property type="term" value="F:demethylase activity"/>
    <property type="evidence" value="ECO:0007669"/>
    <property type="project" value="UniProtKB-ARBA"/>
</dbReference>
<dbReference type="SUPFAM" id="SSF51197">
    <property type="entry name" value="Clavaminate synthase-like"/>
    <property type="match status" value="1"/>
</dbReference>
<protein>
    <submittedName>
        <fullName evidence="10">Alpha-ketoglutarate-dependent dioxygenase AlkB</fullName>
    </submittedName>
</protein>
<dbReference type="EMBL" id="JADQBC010000046">
    <property type="protein sequence ID" value="MBR8827880.1"/>
    <property type="molecule type" value="Genomic_DNA"/>
</dbReference>
<dbReference type="AlphaFoldDB" id="A0A941GV18"/>
<dbReference type="GO" id="GO:0016705">
    <property type="term" value="F:oxidoreductase activity, acting on paired donors, with incorporation or reduction of molecular oxygen"/>
    <property type="evidence" value="ECO:0007669"/>
    <property type="project" value="UniProtKB-ARBA"/>
</dbReference>
<dbReference type="GO" id="GO:0051213">
    <property type="term" value="F:dioxygenase activity"/>
    <property type="evidence" value="ECO:0007669"/>
    <property type="project" value="UniProtKB-KW"/>
</dbReference>
<feature type="domain" description="Fe2OG dioxygenase" evidence="9">
    <location>
        <begin position="89"/>
        <end position="187"/>
    </location>
</feature>
<accession>A0A941GV18</accession>
<evidence type="ECO:0000256" key="7">
    <source>
        <dbReference type="ARBA" id="ARBA00023004"/>
    </source>
</evidence>
<dbReference type="Gene3D" id="2.60.120.590">
    <property type="entry name" value="Alpha-ketoglutarate-dependent dioxygenase AlkB-like"/>
    <property type="match status" value="1"/>
</dbReference>
<keyword evidence="3" id="KW-0227">DNA damage</keyword>